<evidence type="ECO:0000256" key="4">
    <source>
        <dbReference type="ARBA" id="ARBA00022692"/>
    </source>
</evidence>
<reference evidence="9 10" key="1">
    <citation type="submission" date="2014-08" db="EMBL/GenBank/DDBJ databases">
        <title>Whole genome shotgun sequence of Rhizobium rubi NBRC 13261.</title>
        <authorList>
            <person name="Katano-Makiyama Y."/>
            <person name="Hosoyama A."/>
            <person name="Hashimoto M."/>
            <person name="Hosoyama Y."/>
            <person name="Noguchi M."/>
            <person name="Tsuchikane K."/>
            <person name="Uohara A."/>
            <person name="Ohji S."/>
            <person name="Ichikawa N."/>
            <person name="Kimura A."/>
            <person name="Yamazoe A."/>
            <person name="Fujita N."/>
        </authorList>
    </citation>
    <scope>NUCLEOTIDE SEQUENCE [LARGE SCALE GENOMIC DNA]</scope>
    <source>
        <strain evidence="9 10">NBRC 13261</strain>
    </source>
</reference>
<evidence type="ECO:0000256" key="1">
    <source>
        <dbReference type="ARBA" id="ARBA00004651"/>
    </source>
</evidence>
<dbReference type="PANTHER" id="PTHR37937:SF1">
    <property type="entry name" value="CONJUGATIVE TRANSFER: DNA TRANSPORT"/>
    <property type="match status" value="1"/>
</dbReference>
<evidence type="ECO:0000256" key="5">
    <source>
        <dbReference type="ARBA" id="ARBA00022971"/>
    </source>
</evidence>
<keyword evidence="4 8" id="KW-0812">Transmembrane</keyword>
<evidence type="ECO:0000256" key="6">
    <source>
        <dbReference type="ARBA" id="ARBA00022989"/>
    </source>
</evidence>
<dbReference type="AlphaFoldDB" id="A0A081CRQ1"/>
<dbReference type="PANTHER" id="PTHR37937">
    <property type="entry name" value="CONJUGATIVE TRANSFER: DNA TRANSPORT"/>
    <property type="match status" value="1"/>
</dbReference>
<dbReference type="GO" id="GO:0005886">
    <property type="term" value="C:plasma membrane"/>
    <property type="evidence" value="ECO:0007669"/>
    <property type="project" value="UniProtKB-SubCell"/>
</dbReference>
<evidence type="ECO:0000313" key="9">
    <source>
        <dbReference type="EMBL" id="GAK69347.1"/>
    </source>
</evidence>
<evidence type="ECO:0000256" key="3">
    <source>
        <dbReference type="ARBA" id="ARBA00022475"/>
    </source>
</evidence>
<feature type="transmembrane region" description="Helical" evidence="8">
    <location>
        <begin position="12"/>
        <end position="34"/>
    </location>
</feature>
<dbReference type="InterPro" id="IPR003688">
    <property type="entry name" value="TraG/VirD4"/>
</dbReference>
<gene>
    <name evidence="9" type="ORF">RRU01S_04_01690</name>
</gene>
<keyword evidence="6 8" id="KW-1133">Transmembrane helix</keyword>
<comment type="similarity">
    <text evidence="2">Belongs to the VirD4/TraG family.</text>
</comment>
<dbReference type="Pfam" id="PF02534">
    <property type="entry name" value="T4SS-DNA_transf"/>
    <property type="match status" value="1"/>
</dbReference>
<dbReference type="SUPFAM" id="SSF52540">
    <property type="entry name" value="P-loop containing nucleoside triphosphate hydrolases"/>
    <property type="match status" value="1"/>
</dbReference>
<proteinExistence type="inferred from homology"/>
<dbReference type="OrthoDB" id="9759295at2"/>
<dbReference type="Gene3D" id="3.40.50.300">
    <property type="entry name" value="P-loop containing nucleotide triphosphate hydrolases"/>
    <property type="match status" value="1"/>
</dbReference>
<organism evidence="9 10">
    <name type="scientific">Agrobacterium rubi TR3 = NBRC 13261</name>
    <dbReference type="NCBI Taxonomy" id="1368415"/>
    <lineage>
        <taxon>Bacteria</taxon>
        <taxon>Pseudomonadati</taxon>
        <taxon>Pseudomonadota</taxon>
        <taxon>Alphaproteobacteria</taxon>
        <taxon>Hyphomicrobiales</taxon>
        <taxon>Rhizobiaceae</taxon>
        <taxon>Rhizobium/Agrobacterium group</taxon>
        <taxon>Agrobacterium</taxon>
    </lineage>
</organism>
<comment type="caution">
    <text evidence="9">The sequence shown here is derived from an EMBL/GenBank/DDBJ whole genome shotgun (WGS) entry which is preliminary data.</text>
</comment>
<name>A0A081CRQ1_9HYPH</name>
<dbReference type="InterPro" id="IPR027417">
    <property type="entry name" value="P-loop_NTPase"/>
</dbReference>
<protein>
    <recommendedName>
        <fullName evidence="11">Conjugal transfer protein TraG</fullName>
    </recommendedName>
</protein>
<sequence length="513" mass="57533">MRGIVTIITAPFVVAYQGTRLLLLSVAWSVMYAMRMQKGFKKWRLKVKPAHGDADFASESDLKAGGHLRSDGWLVGVIERPGRILTWRKRRQCVFTASEGCAIGMAPRRTGKTQTAIAQLLELAARPHKPDVIIVDPAGDICAGTEEAYQAAGYDVKVINFIDPRGSETYDAFSYLRPYMVYDFDRQVDQLGQLIMPDDANTREAHFQEFGRILLSGTIAYLIREKQEDATLYRAVELLTTDAKARNAMFTDMRKSPDAIVRQAVNAYDEAGDKERGSFSTTMTRKLKVWLRQGVRTLMATGEIDDLGHIVRGWTWEEIFRGEVPTVVYIRTGLGTDEGAAARLILGNAINTRRYMFNEGVTKFNRDLRILVDEAVTIGNCQAIIDATNELGKAGVRVMLWYLSTRDVYQTFPNAKTLVNNSDILIFGGGKEMDAYEDFSRMIGEKTIENRGYSQSRQGESQSASEQARRVIKADELRRMPFYEMVAVLGNNGVKCLKPFTIVNPTTVLYDGS</sequence>
<evidence type="ECO:0000256" key="7">
    <source>
        <dbReference type="ARBA" id="ARBA00023136"/>
    </source>
</evidence>
<dbReference type="eggNOG" id="COG3505">
    <property type="taxonomic scope" value="Bacteria"/>
</dbReference>
<dbReference type="Proteomes" id="UP000028701">
    <property type="component" value="Unassembled WGS sequence"/>
</dbReference>
<evidence type="ECO:0000256" key="2">
    <source>
        <dbReference type="ARBA" id="ARBA00008806"/>
    </source>
</evidence>
<keyword evidence="3" id="KW-1003">Cell membrane</keyword>
<dbReference type="InterPro" id="IPR051539">
    <property type="entry name" value="T4SS-coupling_protein"/>
</dbReference>
<keyword evidence="5" id="KW-0184">Conjugation</keyword>
<comment type="subcellular location">
    <subcellularLocation>
        <location evidence="1">Cell membrane</location>
        <topology evidence="1">Multi-pass membrane protein</topology>
    </subcellularLocation>
</comment>
<evidence type="ECO:0000313" key="10">
    <source>
        <dbReference type="Proteomes" id="UP000028701"/>
    </source>
</evidence>
<dbReference type="RefSeq" id="WP_045228932.1">
    <property type="nucleotide sequence ID" value="NZ_BBJU01000004.1"/>
</dbReference>
<evidence type="ECO:0008006" key="11">
    <source>
        <dbReference type="Google" id="ProtNLM"/>
    </source>
</evidence>
<accession>A0A081CRQ1</accession>
<evidence type="ECO:0000256" key="8">
    <source>
        <dbReference type="SAM" id="Phobius"/>
    </source>
</evidence>
<dbReference type="EMBL" id="BBJU01000004">
    <property type="protein sequence ID" value="GAK69347.1"/>
    <property type="molecule type" value="Genomic_DNA"/>
</dbReference>
<keyword evidence="7 8" id="KW-0472">Membrane</keyword>